<dbReference type="Proteomes" id="UP000024547">
    <property type="component" value="Unassembled WGS sequence"/>
</dbReference>
<protein>
    <recommendedName>
        <fullName evidence="1">HNH nuclease domain-containing protein</fullName>
    </recommendedName>
</protein>
<dbReference type="SMART" id="SM00507">
    <property type="entry name" value="HNHc"/>
    <property type="match status" value="1"/>
</dbReference>
<dbReference type="CDD" id="cd00085">
    <property type="entry name" value="HNHc"/>
    <property type="match status" value="1"/>
</dbReference>
<dbReference type="STRING" id="1280948.HY36_01280"/>
<dbReference type="PATRIC" id="fig|1280948.3.peg.248"/>
<sequence>MPRSRAELDHSTLWKKWRPTFDHVIPRAHHGSDEIDNLQLAHASCNKRRGTAPL</sequence>
<dbReference type="InterPro" id="IPR002711">
    <property type="entry name" value="HNH"/>
</dbReference>
<organism evidence="2 3">
    <name type="scientific">Hyphomonas atlantica</name>
    <dbReference type="NCBI Taxonomy" id="1280948"/>
    <lineage>
        <taxon>Bacteria</taxon>
        <taxon>Pseudomonadati</taxon>
        <taxon>Pseudomonadota</taxon>
        <taxon>Alphaproteobacteria</taxon>
        <taxon>Hyphomonadales</taxon>
        <taxon>Hyphomonadaceae</taxon>
        <taxon>Hyphomonas</taxon>
    </lineage>
</organism>
<name>A0A059EBF8_9PROT</name>
<proteinExistence type="predicted"/>
<dbReference type="Pfam" id="PF01844">
    <property type="entry name" value="HNH"/>
    <property type="match status" value="1"/>
</dbReference>
<dbReference type="AlphaFoldDB" id="A0A059EBF8"/>
<dbReference type="GO" id="GO:0003676">
    <property type="term" value="F:nucleic acid binding"/>
    <property type="evidence" value="ECO:0007669"/>
    <property type="project" value="InterPro"/>
</dbReference>
<dbReference type="RefSeq" id="WP_241764135.1">
    <property type="nucleotide sequence ID" value="NZ_AWFH01000001.1"/>
</dbReference>
<dbReference type="eggNOG" id="COG1403">
    <property type="taxonomic scope" value="Bacteria"/>
</dbReference>
<gene>
    <name evidence="2" type="ORF">HY36_01280</name>
</gene>
<dbReference type="InterPro" id="IPR003615">
    <property type="entry name" value="HNH_nuc"/>
</dbReference>
<evidence type="ECO:0000313" key="2">
    <source>
        <dbReference type="EMBL" id="KCZ65036.1"/>
    </source>
</evidence>
<dbReference type="EMBL" id="AWFH01000001">
    <property type="protein sequence ID" value="KCZ65036.1"/>
    <property type="molecule type" value="Genomic_DNA"/>
</dbReference>
<dbReference type="GO" id="GO:0008270">
    <property type="term" value="F:zinc ion binding"/>
    <property type="evidence" value="ECO:0007669"/>
    <property type="project" value="InterPro"/>
</dbReference>
<evidence type="ECO:0000259" key="1">
    <source>
        <dbReference type="SMART" id="SM00507"/>
    </source>
</evidence>
<accession>A0A059EBF8</accession>
<feature type="domain" description="HNH nuclease" evidence="1">
    <location>
        <begin position="3"/>
        <end position="47"/>
    </location>
</feature>
<comment type="caution">
    <text evidence="2">The sequence shown here is derived from an EMBL/GenBank/DDBJ whole genome shotgun (WGS) entry which is preliminary data.</text>
</comment>
<dbReference type="GeneID" id="92501826"/>
<keyword evidence="3" id="KW-1185">Reference proteome</keyword>
<dbReference type="GO" id="GO:0004519">
    <property type="term" value="F:endonuclease activity"/>
    <property type="evidence" value="ECO:0007669"/>
    <property type="project" value="InterPro"/>
</dbReference>
<dbReference type="Gene3D" id="1.10.30.50">
    <property type="match status" value="1"/>
</dbReference>
<evidence type="ECO:0000313" key="3">
    <source>
        <dbReference type="Proteomes" id="UP000024547"/>
    </source>
</evidence>
<reference evidence="2 3" key="1">
    <citation type="journal article" date="2014" name="Antonie Van Leeuwenhoek">
        <title>Hyphomonas beringensis sp. nov. and Hyphomonas chukchiensis sp. nov., isolated from surface seawater of the Bering Sea and Chukchi Sea.</title>
        <authorList>
            <person name="Li C."/>
            <person name="Lai Q."/>
            <person name="Li G."/>
            <person name="Dong C."/>
            <person name="Wang J."/>
            <person name="Liao Y."/>
            <person name="Shao Z."/>
        </authorList>
    </citation>
    <scope>NUCLEOTIDE SEQUENCE [LARGE SCALE GENOMIC DNA]</scope>
    <source>
        <strain evidence="2 3">22II1-22F38</strain>
    </source>
</reference>